<evidence type="ECO:0000313" key="1">
    <source>
        <dbReference type="EMBL" id="KRY03514.1"/>
    </source>
</evidence>
<dbReference type="Proteomes" id="UP000054776">
    <property type="component" value="Unassembled WGS sequence"/>
</dbReference>
<protein>
    <submittedName>
        <fullName evidence="1">Uncharacterized protein</fullName>
    </submittedName>
</protein>
<organism evidence="1 2">
    <name type="scientific">Trichinella spiralis</name>
    <name type="common">Trichina worm</name>
    <dbReference type="NCBI Taxonomy" id="6334"/>
    <lineage>
        <taxon>Eukaryota</taxon>
        <taxon>Metazoa</taxon>
        <taxon>Ecdysozoa</taxon>
        <taxon>Nematoda</taxon>
        <taxon>Enoplea</taxon>
        <taxon>Dorylaimia</taxon>
        <taxon>Trichinellida</taxon>
        <taxon>Trichinellidae</taxon>
        <taxon>Trichinella</taxon>
    </lineage>
</organism>
<sequence length="43" mass="4958">MTGCSIWPACCQHPALDPSRYVASLSLNDRFHLYPQRAYYLLV</sequence>
<keyword evidence="2" id="KW-1185">Reference proteome</keyword>
<comment type="caution">
    <text evidence="1">The sequence shown here is derived from an EMBL/GenBank/DDBJ whole genome shotgun (WGS) entry which is preliminary data.</text>
</comment>
<dbReference type="InParanoid" id="A0A0V0YUP5"/>
<name>A0A0V0YUP5_TRISP</name>
<proteinExistence type="predicted"/>
<evidence type="ECO:0000313" key="2">
    <source>
        <dbReference type="Proteomes" id="UP000054776"/>
    </source>
</evidence>
<dbReference type="AlphaFoldDB" id="A0A0V0YUP5"/>
<dbReference type="OrthoDB" id="5921740at2759"/>
<accession>A0A0V0YUP5</accession>
<dbReference type="EMBL" id="JYDH01005080">
    <property type="protein sequence ID" value="KRY03514.1"/>
    <property type="molecule type" value="Genomic_DNA"/>
</dbReference>
<gene>
    <name evidence="1" type="ORF">T01_1652</name>
</gene>
<feature type="non-terminal residue" evidence="1">
    <location>
        <position position="43"/>
    </location>
</feature>
<reference evidence="1 2" key="1">
    <citation type="submission" date="2015-01" db="EMBL/GenBank/DDBJ databases">
        <title>Evolution of Trichinella species and genotypes.</title>
        <authorList>
            <person name="Korhonen P.K."/>
            <person name="Edoardo P."/>
            <person name="Giuseppe L.R."/>
            <person name="Gasser R.B."/>
        </authorList>
    </citation>
    <scope>NUCLEOTIDE SEQUENCE [LARGE SCALE GENOMIC DNA]</scope>
    <source>
        <strain evidence="1">ISS3</strain>
    </source>
</reference>